<evidence type="ECO:0000256" key="5">
    <source>
        <dbReference type="ARBA" id="ARBA00022679"/>
    </source>
</evidence>
<dbReference type="InterPro" id="IPR003660">
    <property type="entry name" value="HAMP_dom"/>
</dbReference>
<evidence type="ECO:0000256" key="9">
    <source>
        <dbReference type="ARBA" id="ARBA00023012"/>
    </source>
</evidence>
<evidence type="ECO:0000256" key="6">
    <source>
        <dbReference type="ARBA" id="ARBA00022692"/>
    </source>
</evidence>
<keyword evidence="10" id="KW-0175">Coiled coil</keyword>
<evidence type="ECO:0000256" key="4">
    <source>
        <dbReference type="ARBA" id="ARBA00022553"/>
    </source>
</evidence>
<dbReference type="PROSITE" id="PS50885">
    <property type="entry name" value="HAMP"/>
    <property type="match status" value="1"/>
</dbReference>
<feature type="compositionally biased region" description="Low complexity" evidence="11">
    <location>
        <begin position="751"/>
        <end position="780"/>
    </location>
</feature>
<dbReference type="InterPro" id="IPR050428">
    <property type="entry name" value="TCS_sensor_his_kinase"/>
</dbReference>
<keyword evidence="15" id="KW-1185">Reference proteome</keyword>
<keyword evidence="5" id="KW-0808">Transferase</keyword>
<keyword evidence="6" id="KW-0812">Transmembrane</keyword>
<dbReference type="Gene3D" id="3.30.565.10">
    <property type="entry name" value="Histidine kinase-like ATPase, C-terminal domain"/>
    <property type="match status" value="1"/>
</dbReference>
<feature type="compositionally biased region" description="Basic and acidic residues" evidence="11">
    <location>
        <begin position="965"/>
        <end position="979"/>
    </location>
</feature>
<feature type="domain" description="Histidine kinase" evidence="12">
    <location>
        <begin position="590"/>
        <end position="694"/>
    </location>
</feature>
<dbReference type="InterPro" id="IPR013587">
    <property type="entry name" value="Nitrate/nitrite_sensing"/>
</dbReference>
<dbReference type="RefSeq" id="WP_282704843.1">
    <property type="nucleotide sequence ID" value="NZ_JAAGKO020000060.1"/>
</dbReference>
<dbReference type="SUPFAM" id="SSF55874">
    <property type="entry name" value="ATPase domain of HSP90 chaperone/DNA topoisomerase II/histidine kinase"/>
    <property type="match status" value="1"/>
</dbReference>
<keyword evidence="9" id="KW-0902">Two-component regulatory system</keyword>
<evidence type="ECO:0000256" key="7">
    <source>
        <dbReference type="ARBA" id="ARBA00022777"/>
    </source>
</evidence>
<feature type="coiled-coil region" evidence="10">
    <location>
        <begin position="388"/>
        <end position="471"/>
    </location>
</feature>
<comment type="catalytic activity">
    <reaction evidence="1">
        <text>ATP + protein L-histidine = ADP + protein N-phospho-L-histidine.</text>
        <dbReference type="EC" id="2.7.13.3"/>
    </reaction>
</comment>
<feature type="compositionally biased region" description="Basic and acidic residues" evidence="11">
    <location>
        <begin position="1"/>
        <end position="11"/>
    </location>
</feature>
<dbReference type="EC" id="2.7.13.3" evidence="3"/>
<keyword evidence="8" id="KW-0472">Membrane</keyword>
<dbReference type="PROSITE" id="PS50109">
    <property type="entry name" value="HIS_KIN"/>
    <property type="match status" value="1"/>
</dbReference>
<evidence type="ECO:0000256" key="2">
    <source>
        <dbReference type="ARBA" id="ARBA00004370"/>
    </source>
</evidence>
<feature type="region of interest" description="Disordered" evidence="11">
    <location>
        <begin position="700"/>
        <end position="979"/>
    </location>
</feature>
<comment type="subcellular location">
    <subcellularLocation>
        <location evidence="2">Membrane</location>
    </subcellularLocation>
</comment>
<feature type="compositionally biased region" description="Low complexity" evidence="11">
    <location>
        <begin position="874"/>
        <end position="886"/>
    </location>
</feature>
<organism evidence="14 15">
    <name type="scientific">Streptantibioticus silvisoli</name>
    <dbReference type="NCBI Taxonomy" id="2705255"/>
    <lineage>
        <taxon>Bacteria</taxon>
        <taxon>Bacillati</taxon>
        <taxon>Actinomycetota</taxon>
        <taxon>Actinomycetes</taxon>
        <taxon>Kitasatosporales</taxon>
        <taxon>Streptomycetaceae</taxon>
        <taxon>Streptantibioticus</taxon>
    </lineage>
</organism>
<dbReference type="PANTHER" id="PTHR45436">
    <property type="entry name" value="SENSOR HISTIDINE KINASE YKOH"/>
    <property type="match status" value="1"/>
</dbReference>
<evidence type="ECO:0000259" key="13">
    <source>
        <dbReference type="PROSITE" id="PS50885"/>
    </source>
</evidence>
<name>A0ABT6W7W8_9ACTN</name>
<keyword evidence="4" id="KW-0597">Phosphoprotein</keyword>
<dbReference type="SMART" id="SM00387">
    <property type="entry name" value="HATPase_c"/>
    <property type="match status" value="1"/>
</dbReference>
<protein>
    <recommendedName>
        <fullName evidence="3">histidine kinase</fullName>
        <ecNumber evidence="3">2.7.13.3</ecNumber>
    </recommendedName>
</protein>
<feature type="domain" description="HAMP" evidence="13">
    <location>
        <begin position="353"/>
        <end position="400"/>
    </location>
</feature>
<feature type="compositionally biased region" description="Low complexity" evidence="11">
    <location>
        <begin position="786"/>
        <end position="836"/>
    </location>
</feature>
<comment type="caution">
    <text evidence="14">The sequence shown here is derived from an EMBL/GenBank/DDBJ whole genome shotgun (WGS) entry which is preliminary data.</text>
</comment>
<sequence length="979" mass="100576">MRTTRKGRDATRTAPPTTPADRPGRRLRTRLLAAVLVTLVAVLAAGAPSVAVAAGDLTASQHLLRLTQLNTSAIALSHALADERDTVTAFAAAGRPHGGGLTPDQEAGVDRQIADVGQSAASLDTQGSADLADVTRDLRTALAGVPNIRQAALAGTANADQVFDSYTPVVDALDAVSGALARALPDRAADPDTSAGPALARAVTQTSAQHGLLIAALDSGGSTSSLVGAARIARLREQAAEDDFTTAASVTARTQYDQTVTGSDVQAADGYLRRLTATADLTPADRQLNVSTVDQAVSARIDRMRAVQASLAADDSSRLTALRDHDVTALELRAALVGLCALLTLGIGAQTARSVTRPLARVRRYAAEPTGPAPVASGDEFAVVARAIERLSGELDTLRQRVAERDEERARIAAVRQAAAAERDELRRREAVLLEERTAVAAQKDTLARDMRALARQMDELVQDREALLARLGSLQGTVHSTFVNLSLRTLALVDRQLALIEGLENREQDPHELETLFRLDHLATRMRRNSESLLVLAGADTGGGAVSRPVPLVDVVRAGVSEIERYERVRIPFLPRAQLVGFVADDAGHLVAELLENATAFSPPDAEVRVAGWLLETGEVMLSVEDHGIGIPAARLDELNRMLADPHPDESTSTAGLGLYVVARLAGRHGIRVELRPQSQGGTCAIVVLPAALVTGPPDSDWTQLTPPADPFAAHDTTPDAGTLTQGTAPADGTPAYGATPNHGADPAQGTPAHGTPAHGTPAHGTPAHAAPEHTAGPTTPTPTTPAQAGPAHATPAQAGPAHAAPAQAAPVHNVPAQTGPAHAAPAHTTPAPGAEHARSAAGPGAGGLPTRPRAGGAPGSDEPAAPDSTRSGAPTAGGTAPDGLAGAGGGRPAPAGAALPKRIPRASGLSGEPAVRGRDTPVDADALRRKLGGFAAGLRHGRRDAEAEAEATGAVPLPAPRTPGDRSDSEPSEEARG</sequence>
<dbReference type="Pfam" id="PF08376">
    <property type="entry name" value="NIT"/>
    <property type="match status" value="1"/>
</dbReference>
<keyword evidence="8" id="KW-1133">Transmembrane helix</keyword>
<dbReference type="InterPro" id="IPR005467">
    <property type="entry name" value="His_kinase_dom"/>
</dbReference>
<evidence type="ECO:0000256" key="8">
    <source>
        <dbReference type="ARBA" id="ARBA00022989"/>
    </source>
</evidence>
<evidence type="ECO:0000313" key="15">
    <source>
        <dbReference type="Proteomes" id="UP001156398"/>
    </source>
</evidence>
<dbReference type="InterPro" id="IPR036890">
    <property type="entry name" value="HATPase_C_sf"/>
</dbReference>
<feature type="compositionally biased region" description="Basic and acidic residues" evidence="11">
    <location>
        <begin position="917"/>
        <end position="930"/>
    </location>
</feature>
<dbReference type="CDD" id="cd00075">
    <property type="entry name" value="HATPase"/>
    <property type="match status" value="1"/>
</dbReference>
<dbReference type="EMBL" id="JAAGKO020000060">
    <property type="protein sequence ID" value="MDI5966744.1"/>
    <property type="molecule type" value="Genomic_DNA"/>
</dbReference>
<keyword evidence="7" id="KW-0418">Kinase</keyword>
<evidence type="ECO:0000256" key="1">
    <source>
        <dbReference type="ARBA" id="ARBA00000085"/>
    </source>
</evidence>
<accession>A0ABT6W7W8</accession>
<gene>
    <name evidence="14" type="ORF">POF43_029115</name>
</gene>
<dbReference type="PANTHER" id="PTHR45436:SF5">
    <property type="entry name" value="SENSOR HISTIDINE KINASE TRCS"/>
    <property type="match status" value="1"/>
</dbReference>
<evidence type="ECO:0000256" key="10">
    <source>
        <dbReference type="SAM" id="Coils"/>
    </source>
</evidence>
<evidence type="ECO:0000313" key="14">
    <source>
        <dbReference type="EMBL" id="MDI5966744.1"/>
    </source>
</evidence>
<feature type="compositionally biased region" description="Low complexity" evidence="11">
    <location>
        <begin position="12"/>
        <end position="21"/>
    </location>
</feature>
<reference evidence="14 15" key="1">
    <citation type="submission" date="2023-05" db="EMBL/GenBank/DDBJ databases">
        <title>Streptantibioticus silvisoli sp. nov., acidotolerant actinomycetes 1 from pine litter.</title>
        <authorList>
            <person name="Swiecimska M."/>
            <person name="Golinska P."/>
            <person name="Sangal V."/>
            <person name="Wachnowicz B."/>
            <person name="Goodfellow M."/>
        </authorList>
    </citation>
    <scope>NUCLEOTIDE SEQUENCE [LARGE SCALE GENOMIC DNA]</scope>
    <source>
        <strain evidence="14 15">SL54</strain>
    </source>
</reference>
<evidence type="ECO:0000256" key="11">
    <source>
        <dbReference type="SAM" id="MobiDB-lite"/>
    </source>
</evidence>
<proteinExistence type="predicted"/>
<evidence type="ECO:0000259" key="12">
    <source>
        <dbReference type="PROSITE" id="PS50109"/>
    </source>
</evidence>
<evidence type="ECO:0000256" key="3">
    <source>
        <dbReference type="ARBA" id="ARBA00012438"/>
    </source>
</evidence>
<dbReference type="InterPro" id="IPR003594">
    <property type="entry name" value="HATPase_dom"/>
</dbReference>
<dbReference type="Pfam" id="PF02518">
    <property type="entry name" value="HATPase_c"/>
    <property type="match status" value="1"/>
</dbReference>
<feature type="region of interest" description="Disordered" evidence="11">
    <location>
        <begin position="1"/>
        <end position="25"/>
    </location>
</feature>
<dbReference type="Proteomes" id="UP001156398">
    <property type="component" value="Unassembled WGS sequence"/>
</dbReference>